<evidence type="ECO:0000256" key="1">
    <source>
        <dbReference type="SAM" id="MobiDB-lite"/>
    </source>
</evidence>
<feature type="region of interest" description="Disordered" evidence="1">
    <location>
        <begin position="1"/>
        <end position="25"/>
    </location>
</feature>
<accession>A0AB32WYI4</accession>
<dbReference type="RefSeq" id="XP_017984319.1">
    <property type="nucleotide sequence ID" value="XM_018128830.1"/>
</dbReference>
<dbReference type="AlphaFoldDB" id="A0AB32WYI4"/>
<dbReference type="GeneID" id="18614119"/>
<dbReference type="Proteomes" id="UP000694886">
    <property type="component" value="Chromosome 1"/>
</dbReference>
<reference evidence="2" key="1">
    <citation type="journal article" date="1997" name="Nucleic Acids Res.">
        <title>tRNAscan-SE: a program for improved detection of transfer RNA genes in genomic sequence.</title>
        <authorList>
            <person name="Lowe T.M."/>
            <person name="Eddy S.R."/>
        </authorList>
    </citation>
    <scope>NUCLEOTIDE SEQUENCE [LARGE SCALE GENOMIC DNA]</scope>
    <source>
        <strain evidence="2">r\B97-61/B2</strain>
    </source>
</reference>
<dbReference type="KEGG" id="tcc:18614119"/>
<feature type="region of interest" description="Disordered" evidence="1">
    <location>
        <begin position="66"/>
        <end position="90"/>
    </location>
</feature>
<protein>
    <submittedName>
        <fullName evidence="3">Uncharacterized protein LOC18614119</fullName>
    </submittedName>
</protein>
<sequence length="123" mass="13749">MMKTMRRELQLRQTKRKHVSPQENESTVIAKINSQAKVHDTYEAEIKEELCCDECNGKFDEEGIPIHNDPIGVDEVPVEGDAASSGAKDVSTKGFGVQIDCNDFLPSDLQRKSAVYEVILLIQ</sequence>
<dbReference type="Gramene" id="Tc01v2_t029980.1">
    <property type="protein sequence ID" value="Tc01v2_p029980.1"/>
    <property type="gene ID" value="Tc01v2_g029980"/>
</dbReference>
<name>A0AB32WYI4_THECC</name>
<organism evidence="2 3">
    <name type="scientific">Theobroma cacao</name>
    <name type="common">Cacao</name>
    <name type="synonym">Cocoa</name>
    <dbReference type="NCBI Taxonomy" id="3641"/>
    <lineage>
        <taxon>Eukaryota</taxon>
        <taxon>Viridiplantae</taxon>
        <taxon>Streptophyta</taxon>
        <taxon>Embryophyta</taxon>
        <taxon>Tracheophyta</taxon>
        <taxon>Spermatophyta</taxon>
        <taxon>Magnoliopsida</taxon>
        <taxon>eudicotyledons</taxon>
        <taxon>Gunneridae</taxon>
        <taxon>Pentapetalae</taxon>
        <taxon>rosids</taxon>
        <taxon>malvids</taxon>
        <taxon>Malvales</taxon>
        <taxon>Malvaceae</taxon>
        <taxon>Byttnerioideae</taxon>
        <taxon>Theobroma</taxon>
    </lineage>
</organism>
<evidence type="ECO:0000313" key="2">
    <source>
        <dbReference type="Proteomes" id="UP000694886"/>
    </source>
</evidence>
<feature type="compositionally biased region" description="Basic and acidic residues" evidence="1">
    <location>
        <begin position="1"/>
        <end position="10"/>
    </location>
</feature>
<reference evidence="3" key="2">
    <citation type="submission" date="2025-08" db="UniProtKB">
        <authorList>
            <consortium name="RefSeq"/>
        </authorList>
    </citation>
    <scope>IDENTIFICATION</scope>
</reference>
<gene>
    <name evidence="3" type="primary">LOC18614119</name>
</gene>
<evidence type="ECO:0000313" key="3">
    <source>
        <dbReference type="RefSeq" id="XP_017984319.1"/>
    </source>
</evidence>
<proteinExistence type="predicted"/>